<gene>
    <name evidence="1" type="ORF">N4R40_00205</name>
</gene>
<protein>
    <submittedName>
        <fullName evidence="1">Uncharacterized protein</fullName>
    </submittedName>
</protein>
<dbReference type="Proteomes" id="UP001300496">
    <property type="component" value="Unassembled WGS sequence"/>
</dbReference>
<dbReference type="RefSeq" id="WP_261605349.1">
    <property type="nucleotide sequence ID" value="NZ_JAODOR010000001.1"/>
</dbReference>
<reference evidence="1 2" key="1">
    <citation type="journal article" date="2024" name="Int. J. Syst. Evol. Microbiol.">
        <title>Microbacterium memoriense sp. nov., a member of the Actinomycetota from marine beach sediment of the north coast of Portugal.</title>
        <authorList>
            <person name="Santos J.D.N.D."/>
            <person name="Klimek D."/>
            <person name="Calusinska M."/>
            <person name="Lobo-da-Cunha A."/>
            <person name="Catita J."/>
            <person name="Goncalves H."/>
            <person name="Gonzalez I."/>
            <person name="Lage O.M."/>
        </authorList>
    </citation>
    <scope>NUCLEOTIDE SEQUENCE [LARGE SCALE GENOMIC DNA]</scope>
    <source>
        <strain evidence="1 2">PMIC_1C1B</strain>
    </source>
</reference>
<name>A0ABT2P8D5_9MICO</name>
<sequence length="48" mass="5130">MQARALPNGNLLIPVPLYGDDGLTGEGMVEVTSDDPRYAHWIGHALPA</sequence>
<dbReference type="EMBL" id="JAODOR010000001">
    <property type="protein sequence ID" value="MCT9000789.1"/>
    <property type="molecule type" value="Genomic_DNA"/>
</dbReference>
<evidence type="ECO:0000313" key="1">
    <source>
        <dbReference type="EMBL" id="MCT9000789.1"/>
    </source>
</evidence>
<keyword evidence="2" id="KW-1185">Reference proteome</keyword>
<evidence type="ECO:0000313" key="2">
    <source>
        <dbReference type="Proteomes" id="UP001300496"/>
    </source>
</evidence>
<proteinExistence type="predicted"/>
<accession>A0ABT2P8D5</accession>
<organism evidence="1 2">
    <name type="scientific">Microbacterium memoriense</name>
    <dbReference type="NCBI Taxonomy" id="2978350"/>
    <lineage>
        <taxon>Bacteria</taxon>
        <taxon>Bacillati</taxon>
        <taxon>Actinomycetota</taxon>
        <taxon>Actinomycetes</taxon>
        <taxon>Micrococcales</taxon>
        <taxon>Microbacteriaceae</taxon>
        <taxon>Microbacterium</taxon>
    </lineage>
</organism>
<comment type="caution">
    <text evidence="1">The sequence shown here is derived from an EMBL/GenBank/DDBJ whole genome shotgun (WGS) entry which is preliminary data.</text>
</comment>